<reference evidence="5 6" key="1">
    <citation type="submission" date="2024-03" db="EMBL/GenBank/DDBJ databases">
        <title>A high-quality draft genome sequence of Diaporthe vaccinii, a causative agent of upright dieback and viscid rot disease in cranberry plants.</title>
        <authorList>
            <person name="Sarrasin M."/>
            <person name="Lang B.F."/>
            <person name="Burger G."/>
        </authorList>
    </citation>
    <scope>NUCLEOTIDE SEQUENCE [LARGE SCALE GENOMIC DNA]</scope>
    <source>
        <strain evidence="5 6">IS7</strain>
    </source>
</reference>
<feature type="domain" description="RRM" evidence="4">
    <location>
        <begin position="421"/>
        <end position="498"/>
    </location>
</feature>
<evidence type="ECO:0000256" key="2">
    <source>
        <dbReference type="PROSITE-ProRule" id="PRU00176"/>
    </source>
</evidence>
<evidence type="ECO:0000313" key="6">
    <source>
        <dbReference type="Proteomes" id="UP001600888"/>
    </source>
</evidence>
<name>A0ABR4E6A2_9PEZI</name>
<feature type="region of interest" description="Disordered" evidence="3">
    <location>
        <begin position="498"/>
        <end position="580"/>
    </location>
</feature>
<feature type="compositionally biased region" description="Polar residues" evidence="3">
    <location>
        <begin position="624"/>
        <end position="636"/>
    </location>
</feature>
<dbReference type="EMBL" id="JBAWTH010000092">
    <property type="protein sequence ID" value="KAL2277970.1"/>
    <property type="molecule type" value="Genomic_DNA"/>
</dbReference>
<comment type="caution">
    <text evidence="5">The sequence shown here is derived from an EMBL/GenBank/DDBJ whole genome shotgun (WGS) entry which is preliminary data.</text>
</comment>
<evidence type="ECO:0000256" key="1">
    <source>
        <dbReference type="ARBA" id="ARBA00022884"/>
    </source>
</evidence>
<dbReference type="Gene3D" id="3.30.70.330">
    <property type="match status" value="1"/>
</dbReference>
<protein>
    <recommendedName>
        <fullName evidence="4">RRM domain-containing protein</fullName>
    </recommendedName>
</protein>
<keyword evidence="6" id="KW-1185">Reference proteome</keyword>
<dbReference type="InterPro" id="IPR012677">
    <property type="entry name" value="Nucleotide-bd_a/b_plait_sf"/>
</dbReference>
<organism evidence="5 6">
    <name type="scientific">Diaporthe vaccinii</name>
    <dbReference type="NCBI Taxonomy" id="105482"/>
    <lineage>
        <taxon>Eukaryota</taxon>
        <taxon>Fungi</taxon>
        <taxon>Dikarya</taxon>
        <taxon>Ascomycota</taxon>
        <taxon>Pezizomycotina</taxon>
        <taxon>Sordariomycetes</taxon>
        <taxon>Sordariomycetidae</taxon>
        <taxon>Diaporthales</taxon>
        <taxon>Diaporthaceae</taxon>
        <taxon>Diaporthe</taxon>
        <taxon>Diaporthe eres species complex</taxon>
    </lineage>
</organism>
<sequence length="636" mass="66088">MYGDPSTSAASSGASLAGLQSQSHSLSQPPRSQSQSQSQPQPPSTSSYPSSSLPLTSSSRTSPFAPTTLAPTTLSTTYTSSNVIAPPASSSMAAVYYPPHQPIGPPFSAATPSHASSFAQSFERDAPNPIGTRQPAVDHAVLVQRLPPETSEQNLRVMCIFSDELLDVNMLGLTAEPDGDYCSAILRFKSFDGAQEAQTILNGKKGMRVDHLGLRGPVAVDRNKSGPSSGASSTTSPGTAATQPPRFDGTFSPLEKTSPSINGNYVTSDFPGAKPNYSYKNFFSPQSPIGNHLSEQPRNTGKSLINDATDDDDTGDILQLPRAFGENGSVPAQRRATAPQIPIVDRMGSLSLNTGPANGAPPSQRGHGQPSTYQPHSAHPNTMSPTALNGTNGHYQTGPVQWGRPHAPPPANPADMNPPCNTLYVGNLPMGSSEDELKGIFSRQRGYKRLCFRAKANGPMCFVEFDDISCATRALHDLYGYPLTTSVKGGIRLSFSKNPLGVRTPQPPGQGPSGPLAGPNGLMSHSTNGFASAGPPPGLAAPPGLNGSRTAGPYPASAMQNGSNPSSSYPPSTMPNGSSAFGNTGGAPSYGGNAWGSNSYFTSAPISAPNGITSPPPMAGAPNGSASFNTYRRGQF</sequence>
<evidence type="ECO:0000256" key="3">
    <source>
        <dbReference type="SAM" id="MobiDB-lite"/>
    </source>
</evidence>
<feature type="compositionally biased region" description="Polar residues" evidence="3">
    <location>
        <begin position="110"/>
        <end position="120"/>
    </location>
</feature>
<feature type="region of interest" description="Disordered" evidence="3">
    <location>
        <begin position="217"/>
        <end position="265"/>
    </location>
</feature>
<dbReference type="CDD" id="cd12245">
    <property type="entry name" value="RRM_scw1_like"/>
    <property type="match status" value="1"/>
</dbReference>
<feature type="region of interest" description="Disordered" evidence="3">
    <location>
        <begin position="601"/>
        <end position="636"/>
    </location>
</feature>
<feature type="compositionally biased region" description="Polar residues" evidence="3">
    <location>
        <begin position="288"/>
        <end position="303"/>
    </location>
</feature>
<feature type="region of interest" description="Disordered" evidence="3">
    <location>
        <begin position="288"/>
        <end position="311"/>
    </location>
</feature>
<feature type="compositionally biased region" description="Polar residues" evidence="3">
    <location>
        <begin position="369"/>
        <end position="389"/>
    </location>
</feature>
<dbReference type="PANTHER" id="PTHR10501">
    <property type="entry name" value="U1 SMALL NUCLEAR RIBONUCLEOPROTEIN A/U2 SMALL NUCLEAR RIBONUCLEOPROTEIN B"/>
    <property type="match status" value="1"/>
</dbReference>
<dbReference type="SMART" id="SM00360">
    <property type="entry name" value="RRM"/>
    <property type="match status" value="2"/>
</dbReference>
<keyword evidence="1 2" id="KW-0694">RNA-binding</keyword>
<feature type="compositionally biased region" description="Low complexity" evidence="3">
    <location>
        <begin position="225"/>
        <end position="245"/>
    </location>
</feature>
<dbReference type="PROSITE" id="PS50102">
    <property type="entry name" value="RRM"/>
    <property type="match status" value="1"/>
</dbReference>
<proteinExistence type="predicted"/>
<feature type="region of interest" description="Disordered" evidence="3">
    <location>
        <begin position="106"/>
        <end position="133"/>
    </location>
</feature>
<dbReference type="Proteomes" id="UP001600888">
    <property type="component" value="Unassembled WGS sequence"/>
</dbReference>
<accession>A0ABR4E6A2</accession>
<feature type="compositionally biased region" description="Polar residues" evidence="3">
    <location>
        <begin position="601"/>
        <end position="613"/>
    </location>
</feature>
<feature type="compositionally biased region" description="Low complexity" evidence="3">
    <location>
        <begin position="8"/>
        <end position="73"/>
    </location>
</feature>
<dbReference type="InterPro" id="IPR000504">
    <property type="entry name" value="RRM_dom"/>
</dbReference>
<dbReference type="SUPFAM" id="SSF54928">
    <property type="entry name" value="RNA-binding domain, RBD"/>
    <property type="match status" value="1"/>
</dbReference>
<feature type="compositionally biased region" description="Polar residues" evidence="3">
    <location>
        <begin position="255"/>
        <end position="265"/>
    </location>
</feature>
<evidence type="ECO:0000259" key="4">
    <source>
        <dbReference type="PROSITE" id="PS50102"/>
    </source>
</evidence>
<feature type="region of interest" description="Disordered" evidence="3">
    <location>
        <begin position="348"/>
        <end position="389"/>
    </location>
</feature>
<dbReference type="InterPro" id="IPR035979">
    <property type="entry name" value="RBD_domain_sf"/>
</dbReference>
<evidence type="ECO:0000313" key="5">
    <source>
        <dbReference type="EMBL" id="KAL2277970.1"/>
    </source>
</evidence>
<feature type="region of interest" description="Disordered" evidence="3">
    <location>
        <begin position="1"/>
        <end position="73"/>
    </location>
</feature>
<gene>
    <name evidence="5" type="ORF">FJTKL_15090</name>
</gene>
<dbReference type="Pfam" id="PF00076">
    <property type="entry name" value="RRM_1"/>
    <property type="match status" value="1"/>
</dbReference>